<name>A0ABU1DFC7_9HYPH</name>
<dbReference type="EMBL" id="JADBEO010000016">
    <property type="protein sequence ID" value="MDR4306804.1"/>
    <property type="molecule type" value="Genomic_DNA"/>
</dbReference>
<feature type="transmembrane region" description="Helical" evidence="2">
    <location>
        <begin position="109"/>
        <end position="128"/>
    </location>
</feature>
<dbReference type="Proteomes" id="UP001181622">
    <property type="component" value="Unassembled WGS sequence"/>
</dbReference>
<feature type="region of interest" description="Disordered" evidence="1">
    <location>
        <begin position="43"/>
        <end position="66"/>
    </location>
</feature>
<organism evidence="3 4">
    <name type="scientific">Chelatococcus sambhunathii</name>
    <dbReference type="NCBI Taxonomy" id="363953"/>
    <lineage>
        <taxon>Bacteria</taxon>
        <taxon>Pseudomonadati</taxon>
        <taxon>Pseudomonadota</taxon>
        <taxon>Alphaproteobacteria</taxon>
        <taxon>Hyphomicrobiales</taxon>
        <taxon>Chelatococcaceae</taxon>
        <taxon>Chelatococcus</taxon>
    </lineage>
</organism>
<evidence type="ECO:0000256" key="2">
    <source>
        <dbReference type="SAM" id="Phobius"/>
    </source>
</evidence>
<keyword evidence="2" id="KW-1133">Transmembrane helix</keyword>
<proteinExistence type="predicted"/>
<sequence>MLNRILSCALAAGLVVGLLATALQLVLVSPLIMKAETYETAAPVTPHGHDHGAGAETHDHGDGWAPRDGAERAAYTALATVAATIGFGLMLVAAATLIAPQGLTVRSGVAFGVAGFAATGLATSLGLAPELPGAAAADLLGRQIWWVTTAAATAAGIALIAYGRPALKALGVALVVAPQVVGAPEAAAPASAAPAELAAAFAAHALVVQALTWVMLGAACGYAWERLGRVSAPGRTAEAGAPLTI</sequence>
<evidence type="ECO:0000313" key="4">
    <source>
        <dbReference type="Proteomes" id="UP001181622"/>
    </source>
</evidence>
<comment type="caution">
    <text evidence="3">The sequence shown here is derived from an EMBL/GenBank/DDBJ whole genome shotgun (WGS) entry which is preliminary data.</text>
</comment>
<reference evidence="3" key="1">
    <citation type="submission" date="2020-10" db="EMBL/GenBank/DDBJ databases">
        <authorList>
            <person name="Abbas A."/>
            <person name="Razzaq R."/>
            <person name="Waqas M."/>
            <person name="Abbas N."/>
            <person name="Nielsen T.K."/>
            <person name="Hansen L.H."/>
            <person name="Hussain S."/>
            <person name="Shahid M."/>
        </authorList>
    </citation>
    <scope>NUCLEOTIDE SEQUENCE</scope>
    <source>
        <strain evidence="3">S14</strain>
    </source>
</reference>
<feature type="transmembrane region" description="Helical" evidence="2">
    <location>
        <begin position="73"/>
        <end position="97"/>
    </location>
</feature>
<accession>A0ABU1DFC7</accession>
<dbReference type="Pfam" id="PF09490">
    <property type="entry name" value="CbtA"/>
    <property type="match status" value="1"/>
</dbReference>
<evidence type="ECO:0000256" key="1">
    <source>
        <dbReference type="SAM" id="MobiDB-lite"/>
    </source>
</evidence>
<dbReference type="RefSeq" id="WP_309391008.1">
    <property type="nucleotide sequence ID" value="NZ_JADBEO010000016.1"/>
</dbReference>
<evidence type="ECO:0000313" key="3">
    <source>
        <dbReference type="EMBL" id="MDR4306804.1"/>
    </source>
</evidence>
<keyword evidence="2" id="KW-0472">Membrane</keyword>
<dbReference type="NCBIfam" id="TIGR02458">
    <property type="entry name" value="CbtA"/>
    <property type="match status" value="1"/>
</dbReference>
<protein>
    <submittedName>
        <fullName evidence="3">CbtA family protein</fullName>
    </submittedName>
</protein>
<keyword evidence="4" id="KW-1185">Reference proteome</keyword>
<gene>
    <name evidence="3" type="ORF">IHQ68_09250</name>
</gene>
<feature type="transmembrane region" description="Helical" evidence="2">
    <location>
        <begin position="199"/>
        <end position="224"/>
    </location>
</feature>
<feature type="transmembrane region" description="Helical" evidence="2">
    <location>
        <begin position="143"/>
        <end position="162"/>
    </location>
</feature>
<feature type="compositionally biased region" description="Basic and acidic residues" evidence="1">
    <location>
        <begin position="47"/>
        <end position="62"/>
    </location>
</feature>
<feature type="transmembrane region" description="Helical" evidence="2">
    <location>
        <begin position="169"/>
        <end position="187"/>
    </location>
</feature>
<dbReference type="InterPro" id="IPR012666">
    <property type="entry name" value="CbtA_put"/>
</dbReference>
<keyword evidence="2" id="KW-0812">Transmembrane</keyword>